<dbReference type="OrthoDB" id="9779968at2"/>
<accession>A0A383XRK5</accession>
<dbReference type="EMBL" id="QEQK01000012">
    <property type="protein sequence ID" value="PWN55259.1"/>
    <property type="molecule type" value="Genomic_DNA"/>
</dbReference>
<dbReference type="Proteomes" id="UP000251800">
    <property type="component" value="Unassembled WGS sequence"/>
</dbReference>
<organism evidence="1 2">
    <name type="scientific">Abyssibacter profundi</name>
    <dbReference type="NCBI Taxonomy" id="2182787"/>
    <lineage>
        <taxon>Bacteria</taxon>
        <taxon>Pseudomonadati</taxon>
        <taxon>Pseudomonadota</taxon>
        <taxon>Gammaproteobacteria</taxon>
        <taxon>Chromatiales</taxon>
        <taxon>Oceanococcaceae</taxon>
        <taxon>Abyssibacter</taxon>
    </lineage>
</organism>
<dbReference type="PANTHER" id="PTHR43737">
    <property type="entry name" value="BLL7424 PROTEIN"/>
    <property type="match status" value="1"/>
</dbReference>
<evidence type="ECO:0000313" key="1">
    <source>
        <dbReference type="EMBL" id="PWN55259.1"/>
    </source>
</evidence>
<keyword evidence="2" id="KW-1185">Reference proteome</keyword>
<comment type="caution">
    <text evidence="1">The sequence shown here is derived from an EMBL/GenBank/DDBJ whole genome shotgun (WGS) entry which is preliminary data.</text>
</comment>
<dbReference type="AlphaFoldDB" id="A0A383XRK5"/>
<sequence>MTTLTTRRDLLGLPSHATQAAAATGTVVVVFQRFAADWINLLVPAGDPDYARLRSNVRIDNPLPLDGYFGLHPALSPLQPLYQAGSLGFVTATGWLPESLRDRSHFQAQQLAEAGGATGVDGGWLGRGMNALGPQSNLWAGLAAESSAPVSLEGYNGTIALQDFSTYDHGSVAGVGATALIESLAAVAGERGQALRNLSASMQAIQAEPPAPTALDYPNTNLGRGLRTAAEAIRHGLAPRVITVTSDDDWDTHVNQLSRHEAALPNFAAALRSFHDDLGERMADVTLVTLTEFGRKAIENFSGTDHGTAFSMLLMGGRVRGGQVLGQWPGLAQAQLFQNEDLMPTTDFRSVLGEVWGRHSQADDDTLERVLPGGYATRPNWLGCMT</sequence>
<evidence type="ECO:0000313" key="2">
    <source>
        <dbReference type="Proteomes" id="UP000251800"/>
    </source>
</evidence>
<dbReference type="PANTHER" id="PTHR43737:SF1">
    <property type="entry name" value="DUF1501 DOMAIN-CONTAINING PROTEIN"/>
    <property type="match status" value="1"/>
</dbReference>
<dbReference type="Pfam" id="PF07394">
    <property type="entry name" value="DUF1501"/>
    <property type="match status" value="1"/>
</dbReference>
<evidence type="ECO:0008006" key="3">
    <source>
        <dbReference type="Google" id="ProtNLM"/>
    </source>
</evidence>
<proteinExistence type="predicted"/>
<reference evidence="1 2" key="1">
    <citation type="submission" date="2018-05" db="EMBL/GenBank/DDBJ databases">
        <title>Abyssibacter profundi OUC007T gen. nov., sp. nov, a marine bacterium isolated from seawater of the Mariana Trench.</title>
        <authorList>
            <person name="Zhou S."/>
        </authorList>
    </citation>
    <scope>NUCLEOTIDE SEQUENCE [LARGE SCALE GENOMIC DNA]</scope>
    <source>
        <strain evidence="1 2">OUC007</strain>
    </source>
</reference>
<gene>
    <name evidence="1" type="ORF">DEH80_13625</name>
</gene>
<protein>
    <recommendedName>
        <fullName evidence="3">DUF1501 domain-containing protein</fullName>
    </recommendedName>
</protein>
<dbReference type="RefSeq" id="WP_109721063.1">
    <property type="nucleotide sequence ID" value="NZ_QEQK01000012.1"/>
</dbReference>
<name>A0A383XRK5_9GAMM</name>
<dbReference type="InterPro" id="IPR010869">
    <property type="entry name" value="DUF1501"/>
</dbReference>